<keyword evidence="1" id="KW-0678">Repressor</keyword>
<feature type="domain" description="HTH lacI-type" evidence="5">
    <location>
        <begin position="2"/>
        <end position="55"/>
    </location>
</feature>
<dbReference type="InterPro" id="IPR028082">
    <property type="entry name" value="Peripla_BP_I"/>
</dbReference>
<dbReference type="Gene3D" id="1.10.260.40">
    <property type="entry name" value="lambda repressor-like DNA-binding domains"/>
    <property type="match status" value="1"/>
</dbReference>
<keyword evidence="7" id="KW-1185">Reference proteome</keyword>
<dbReference type="EMBL" id="JACCBJ010000001">
    <property type="protein sequence ID" value="NYD75760.1"/>
    <property type="molecule type" value="Genomic_DNA"/>
</dbReference>
<name>A0A852T5J5_9MICO</name>
<dbReference type="Gene3D" id="3.40.50.2300">
    <property type="match status" value="2"/>
</dbReference>
<evidence type="ECO:0000313" key="7">
    <source>
        <dbReference type="Proteomes" id="UP000589620"/>
    </source>
</evidence>
<evidence type="ECO:0000256" key="4">
    <source>
        <dbReference type="ARBA" id="ARBA00023163"/>
    </source>
</evidence>
<keyword evidence="3" id="KW-0238">DNA-binding</keyword>
<dbReference type="SMART" id="SM00354">
    <property type="entry name" value="HTH_LACI"/>
    <property type="match status" value="1"/>
</dbReference>
<keyword evidence="2" id="KW-0805">Transcription regulation</keyword>
<evidence type="ECO:0000313" key="6">
    <source>
        <dbReference type="EMBL" id="NYD75760.1"/>
    </source>
</evidence>
<evidence type="ECO:0000256" key="3">
    <source>
        <dbReference type="ARBA" id="ARBA00023125"/>
    </source>
</evidence>
<keyword evidence="4" id="KW-0804">Transcription</keyword>
<dbReference type="GO" id="GO:0003700">
    <property type="term" value="F:DNA-binding transcription factor activity"/>
    <property type="evidence" value="ECO:0007669"/>
    <property type="project" value="TreeGrafter"/>
</dbReference>
<dbReference type="PANTHER" id="PTHR30146">
    <property type="entry name" value="LACI-RELATED TRANSCRIPTIONAL REPRESSOR"/>
    <property type="match status" value="1"/>
</dbReference>
<dbReference type="RefSeq" id="WP_179457578.1">
    <property type="nucleotide sequence ID" value="NZ_BAAAPX010000001.1"/>
</dbReference>
<dbReference type="Proteomes" id="UP000589620">
    <property type="component" value="Unassembled WGS sequence"/>
</dbReference>
<dbReference type="Pfam" id="PF13377">
    <property type="entry name" value="Peripla_BP_3"/>
    <property type="match status" value="1"/>
</dbReference>
<protein>
    <submittedName>
        <fullName evidence="6">LacI family transcriptional regulator</fullName>
    </submittedName>
</protein>
<sequence length="332" mass="36045">MTTYKDIQRATGLSLATISKYYNGRNVLEANREAIEAAARELDFRPNQFARTLRSRRSRTVGVLLPALDNDFHLSIIAGVEEALRPRGISVIVAASPDPSEDPVNLLMDRMVDGIVAVTPPHDVPALRAAAARVPVVMVDWYIDDVHADGVFIDNAAAGALGAQHLLDHGHRRIGFVGGEPVISSMRLRTEGFERALTSNGVPLDPAMERLVPLTVEAGYRAAQELLALWPRPTGIFTANYELTLGAVTAVNDSGLRIGRDISVVGFDSRDLAQALVPKLTVIVQPTRKIAKHAARLIADHIESPGERPAPKIEYLEAHLIPGGSVTRLYDE</sequence>
<dbReference type="GO" id="GO:0000976">
    <property type="term" value="F:transcription cis-regulatory region binding"/>
    <property type="evidence" value="ECO:0007669"/>
    <property type="project" value="TreeGrafter"/>
</dbReference>
<dbReference type="CDD" id="cd06267">
    <property type="entry name" value="PBP1_LacI_sugar_binding-like"/>
    <property type="match status" value="1"/>
</dbReference>
<reference evidence="6 7" key="1">
    <citation type="submission" date="2020-07" db="EMBL/GenBank/DDBJ databases">
        <title>Sequencing the genomes of 1000 actinobacteria strains.</title>
        <authorList>
            <person name="Klenk H.-P."/>
        </authorList>
    </citation>
    <scope>NUCLEOTIDE SEQUENCE [LARGE SCALE GENOMIC DNA]</scope>
    <source>
        <strain evidence="6 7">DSM 23871</strain>
    </source>
</reference>
<comment type="caution">
    <text evidence="6">The sequence shown here is derived from an EMBL/GenBank/DDBJ whole genome shotgun (WGS) entry which is preliminary data.</text>
</comment>
<proteinExistence type="predicted"/>
<accession>A0A852T5J5</accession>
<dbReference type="InterPro" id="IPR046335">
    <property type="entry name" value="LacI/GalR-like_sensor"/>
</dbReference>
<gene>
    <name evidence="6" type="ORF">BJ963_003279</name>
</gene>
<organism evidence="6 7">
    <name type="scientific">Leifsonia soli</name>
    <dbReference type="NCBI Taxonomy" id="582665"/>
    <lineage>
        <taxon>Bacteria</taxon>
        <taxon>Bacillati</taxon>
        <taxon>Actinomycetota</taxon>
        <taxon>Actinomycetes</taxon>
        <taxon>Micrococcales</taxon>
        <taxon>Microbacteriaceae</taxon>
        <taxon>Leifsonia</taxon>
    </lineage>
</organism>
<dbReference type="PANTHER" id="PTHR30146:SF148">
    <property type="entry name" value="HTH-TYPE TRANSCRIPTIONAL REPRESSOR PURR-RELATED"/>
    <property type="match status" value="1"/>
</dbReference>
<dbReference type="PROSITE" id="PS50932">
    <property type="entry name" value="HTH_LACI_2"/>
    <property type="match status" value="1"/>
</dbReference>
<evidence type="ECO:0000259" key="5">
    <source>
        <dbReference type="PROSITE" id="PS50932"/>
    </source>
</evidence>
<dbReference type="SUPFAM" id="SSF53822">
    <property type="entry name" value="Periplasmic binding protein-like I"/>
    <property type="match status" value="1"/>
</dbReference>
<dbReference type="Pfam" id="PF00356">
    <property type="entry name" value="LacI"/>
    <property type="match status" value="1"/>
</dbReference>
<dbReference type="AlphaFoldDB" id="A0A852T5J5"/>
<evidence type="ECO:0000256" key="1">
    <source>
        <dbReference type="ARBA" id="ARBA00022491"/>
    </source>
</evidence>
<evidence type="ECO:0000256" key="2">
    <source>
        <dbReference type="ARBA" id="ARBA00023015"/>
    </source>
</evidence>
<dbReference type="InterPro" id="IPR010982">
    <property type="entry name" value="Lambda_DNA-bd_dom_sf"/>
</dbReference>
<dbReference type="InterPro" id="IPR000843">
    <property type="entry name" value="HTH_LacI"/>
</dbReference>
<dbReference type="SUPFAM" id="SSF47413">
    <property type="entry name" value="lambda repressor-like DNA-binding domains"/>
    <property type="match status" value="1"/>
</dbReference>